<evidence type="ECO:0000313" key="6">
    <source>
        <dbReference type="EMBL" id="CAF1216151.1"/>
    </source>
</evidence>
<feature type="repeat" description="ANK" evidence="3">
    <location>
        <begin position="111"/>
        <end position="143"/>
    </location>
</feature>
<evidence type="ECO:0000313" key="7">
    <source>
        <dbReference type="Proteomes" id="UP000663832"/>
    </source>
</evidence>
<dbReference type="SMART" id="SM00248">
    <property type="entry name" value="ANK"/>
    <property type="match status" value="5"/>
</dbReference>
<dbReference type="AlphaFoldDB" id="A0A814XCW7"/>
<protein>
    <submittedName>
        <fullName evidence="6">Uncharacterized protein</fullName>
    </submittedName>
</protein>
<dbReference type="SUPFAM" id="SSF48403">
    <property type="entry name" value="Ankyrin repeat"/>
    <property type="match status" value="1"/>
</dbReference>
<dbReference type="InterPro" id="IPR036770">
    <property type="entry name" value="Ankyrin_rpt-contain_sf"/>
</dbReference>
<dbReference type="PROSITE" id="PS50297">
    <property type="entry name" value="ANK_REP_REGION"/>
    <property type="match status" value="2"/>
</dbReference>
<evidence type="ECO:0000256" key="4">
    <source>
        <dbReference type="SAM" id="Phobius"/>
    </source>
</evidence>
<feature type="transmembrane region" description="Helical" evidence="4">
    <location>
        <begin position="441"/>
        <end position="462"/>
    </location>
</feature>
<dbReference type="InterPro" id="IPR002110">
    <property type="entry name" value="Ankyrin_rpt"/>
</dbReference>
<dbReference type="PANTHER" id="PTHR24198:SF165">
    <property type="entry name" value="ANKYRIN REPEAT-CONTAINING PROTEIN-RELATED"/>
    <property type="match status" value="1"/>
</dbReference>
<dbReference type="Proteomes" id="UP000663877">
    <property type="component" value="Unassembled WGS sequence"/>
</dbReference>
<name>A0A814XCW7_9BILA</name>
<dbReference type="OrthoDB" id="539213at2759"/>
<dbReference type="Proteomes" id="UP000663832">
    <property type="component" value="Unassembled WGS sequence"/>
</dbReference>
<accession>A0A814XCW7</accession>
<dbReference type="EMBL" id="CAJNOM010000198">
    <property type="protein sequence ID" value="CAF1216151.1"/>
    <property type="molecule type" value="Genomic_DNA"/>
</dbReference>
<reference evidence="6" key="1">
    <citation type="submission" date="2021-02" db="EMBL/GenBank/DDBJ databases">
        <authorList>
            <person name="Nowell W R."/>
        </authorList>
    </citation>
    <scope>NUCLEOTIDE SEQUENCE</scope>
</reference>
<dbReference type="PROSITE" id="PS50088">
    <property type="entry name" value="ANK_REPEAT"/>
    <property type="match status" value="2"/>
</dbReference>
<keyword evidence="1" id="KW-0677">Repeat</keyword>
<keyword evidence="2 3" id="KW-0040">ANK repeat</keyword>
<sequence>MKIIDTLDEDKQWAALHYAVDSNNEDLCRRLTSKKDKCYKFVYHKLTCKKKKYFKCDINILGGNGENVLHVVSQSNFIWQGIGDGTITKFPDLIRLLVEERGADVNHADDEGRTPLHMAAMRGRLRYIKYLIHHGAKVDVASHPAITYSSSNDPNDKQLKSKKALMTLFTEKMQLFTEKTKDQTQILVVFDMIARQLELIKYLIKTVRIEVDVIGDRRLTPLHIACKYGHLDVVKYLIEKGASTTLRNAQLLNCLEICIEEQHVELVKYLLQLPNWREMMRNAQIIEDTDAYDTPMRKLIRYMPDVALWVIEEKLTRKVGGAGQKVSKEIYDYEFYEDMNTVKQWYAQGAKLPPEDISCKARCHKLGVSAIFGCYISTGCCNRTVSDENTNACEPYTRDAYTLVRNHPLMIVSQQSAYPQLMAHQFHILLRKKMFRRFSTFWLAFSFLFYLILLGLWTAVILSGKHPQYFYDLAGFNMTLDINTCQQVANSLAVGEIPTLMVEGTLWRNQMLYDFVSDGEILRLQFLRLMKFLCCYQLYRISRIRARPIHLLTFDDRAHGWLGKAWYFTKKHFFEEKIQDDVELKISSNKDARPYWEEKEN</sequence>
<keyword evidence="4" id="KW-1133">Transmembrane helix</keyword>
<dbReference type="PRINTS" id="PR01415">
    <property type="entry name" value="ANKYRIN"/>
</dbReference>
<evidence type="ECO:0000256" key="2">
    <source>
        <dbReference type="ARBA" id="ARBA00023043"/>
    </source>
</evidence>
<dbReference type="PANTHER" id="PTHR24198">
    <property type="entry name" value="ANKYRIN REPEAT AND PROTEIN KINASE DOMAIN-CONTAINING PROTEIN"/>
    <property type="match status" value="1"/>
</dbReference>
<keyword evidence="7" id="KW-1185">Reference proteome</keyword>
<organism evidence="6 7">
    <name type="scientific">Adineta steineri</name>
    <dbReference type="NCBI Taxonomy" id="433720"/>
    <lineage>
        <taxon>Eukaryota</taxon>
        <taxon>Metazoa</taxon>
        <taxon>Spiralia</taxon>
        <taxon>Gnathifera</taxon>
        <taxon>Rotifera</taxon>
        <taxon>Eurotatoria</taxon>
        <taxon>Bdelloidea</taxon>
        <taxon>Adinetida</taxon>
        <taxon>Adinetidae</taxon>
        <taxon>Adineta</taxon>
    </lineage>
</organism>
<proteinExistence type="predicted"/>
<keyword evidence="4" id="KW-0472">Membrane</keyword>
<feature type="repeat" description="ANK" evidence="3">
    <location>
        <begin position="217"/>
        <end position="249"/>
    </location>
</feature>
<evidence type="ECO:0000256" key="1">
    <source>
        <dbReference type="ARBA" id="ARBA00022737"/>
    </source>
</evidence>
<dbReference type="Gene3D" id="1.25.40.20">
    <property type="entry name" value="Ankyrin repeat-containing domain"/>
    <property type="match status" value="2"/>
</dbReference>
<evidence type="ECO:0000313" key="5">
    <source>
        <dbReference type="EMBL" id="CAF1020283.1"/>
    </source>
</evidence>
<dbReference type="Pfam" id="PF12796">
    <property type="entry name" value="Ank_2"/>
    <property type="match status" value="1"/>
</dbReference>
<evidence type="ECO:0000256" key="3">
    <source>
        <dbReference type="PROSITE-ProRule" id="PRU00023"/>
    </source>
</evidence>
<gene>
    <name evidence="5" type="ORF">BJG266_LOCUS16962</name>
    <name evidence="6" type="ORF">QVE165_LOCUS26639</name>
</gene>
<dbReference type="Pfam" id="PF13637">
    <property type="entry name" value="Ank_4"/>
    <property type="match status" value="1"/>
</dbReference>
<keyword evidence="4" id="KW-0812">Transmembrane</keyword>
<dbReference type="EMBL" id="CAJNOI010000080">
    <property type="protein sequence ID" value="CAF1020283.1"/>
    <property type="molecule type" value="Genomic_DNA"/>
</dbReference>
<comment type="caution">
    <text evidence="6">The sequence shown here is derived from an EMBL/GenBank/DDBJ whole genome shotgun (WGS) entry which is preliminary data.</text>
</comment>